<dbReference type="SUPFAM" id="SSF46785">
    <property type="entry name" value="Winged helix' DNA-binding domain"/>
    <property type="match status" value="1"/>
</dbReference>
<evidence type="ECO:0000313" key="3">
    <source>
        <dbReference type="Proteomes" id="UP001549313"/>
    </source>
</evidence>
<dbReference type="InterPro" id="IPR052509">
    <property type="entry name" value="Metal_resp_DNA-bind_regulator"/>
</dbReference>
<keyword evidence="3" id="KW-1185">Reference proteome</keyword>
<comment type="caution">
    <text evidence="2">The sequence shown here is derived from an EMBL/GenBank/DDBJ whole genome shotgun (WGS) entry which is preliminary data.</text>
</comment>
<sequence length="137" mass="14619">MPESIDIQLKKGVLGLCVLALLARDDSYAYEIASRLSDAIGMGEGTIYPLMRRMQSDGLVETYLVESPSGPSRKYYRLTASGRTALQGQTAEWRAFAQAVEALVAGTASRDETIVAGAPAEPAAIADQSEHAERGAE</sequence>
<name>A0ABV2RFG7_9CAUL</name>
<dbReference type="InterPro" id="IPR005149">
    <property type="entry name" value="Tscrpt_reg_PadR_N"/>
</dbReference>
<dbReference type="Pfam" id="PF03551">
    <property type="entry name" value="PadR"/>
    <property type="match status" value="1"/>
</dbReference>
<organism evidence="2 3">
    <name type="scientific">Brevundimonas faecalis</name>
    <dbReference type="NCBI Taxonomy" id="947378"/>
    <lineage>
        <taxon>Bacteria</taxon>
        <taxon>Pseudomonadati</taxon>
        <taxon>Pseudomonadota</taxon>
        <taxon>Alphaproteobacteria</taxon>
        <taxon>Caulobacterales</taxon>
        <taxon>Caulobacteraceae</taxon>
        <taxon>Brevundimonas</taxon>
    </lineage>
</organism>
<dbReference type="EMBL" id="JBEPTF010000006">
    <property type="protein sequence ID" value="MET4685324.1"/>
    <property type="molecule type" value="Genomic_DNA"/>
</dbReference>
<evidence type="ECO:0000313" key="2">
    <source>
        <dbReference type="EMBL" id="MET4685324.1"/>
    </source>
</evidence>
<evidence type="ECO:0000259" key="1">
    <source>
        <dbReference type="Pfam" id="PF03551"/>
    </source>
</evidence>
<protein>
    <submittedName>
        <fullName evidence="2">PadR family transcriptional regulator PadR</fullName>
    </submittedName>
</protein>
<dbReference type="InterPro" id="IPR036388">
    <property type="entry name" value="WH-like_DNA-bd_sf"/>
</dbReference>
<dbReference type="PANTHER" id="PTHR33169">
    <property type="entry name" value="PADR-FAMILY TRANSCRIPTIONAL REGULATOR"/>
    <property type="match status" value="1"/>
</dbReference>
<proteinExistence type="predicted"/>
<feature type="domain" description="Transcription regulator PadR N-terminal" evidence="1">
    <location>
        <begin position="18"/>
        <end position="87"/>
    </location>
</feature>
<reference evidence="2 3" key="1">
    <citation type="submission" date="2024-06" db="EMBL/GenBank/DDBJ databases">
        <title>Sorghum-associated microbial communities from plants grown in Nebraska, USA.</title>
        <authorList>
            <person name="Schachtman D."/>
        </authorList>
    </citation>
    <scope>NUCLEOTIDE SEQUENCE [LARGE SCALE GENOMIC DNA]</scope>
    <source>
        <strain evidence="2 3">2814</strain>
    </source>
</reference>
<gene>
    <name evidence="2" type="ORF">ABIE19_003275</name>
</gene>
<dbReference type="RefSeq" id="WP_354090289.1">
    <property type="nucleotide sequence ID" value="NZ_JBEPTF010000006.1"/>
</dbReference>
<accession>A0ABV2RFG7</accession>
<dbReference type="Gene3D" id="1.10.10.10">
    <property type="entry name" value="Winged helix-like DNA-binding domain superfamily/Winged helix DNA-binding domain"/>
    <property type="match status" value="1"/>
</dbReference>
<dbReference type="Proteomes" id="UP001549313">
    <property type="component" value="Unassembled WGS sequence"/>
</dbReference>
<dbReference type="InterPro" id="IPR036390">
    <property type="entry name" value="WH_DNA-bd_sf"/>
</dbReference>
<dbReference type="PANTHER" id="PTHR33169:SF24">
    <property type="entry name" value="TRANSCRIPTIONAL REGULATOR, PADR FAMILY"/>
    <property type="match status" value="1"/>
</dbReference>